<evidence type="ECO:0000256" key="6">
    <source>
        <dbReference type="ARBA" id="ARBA00022989"/>
    </source>
</evidence>
<dbReference type="PANTHER" id="PTHR47019:SF1">
    <property type="entry name" value="LIPID II FLIPPASE MURJ"/>
    <property type="match status" value="1"/>
</dbReference>
<evidence type="ECO:0000256" key="8">
    <source>
        <dbReference type="SAM" id="MobiDB-lite"/>
    </source>
</evidence>
<dbReference type="InterPro" id="IPR004268">
    <property type="entry name" value="MurJ"/>
</dbReference>
<accession>A0A2L0UAD9</accession>
<dbReference type="AlphaFoldDB" id="A0A2L0UAD9"/>
<evidence type="ECO:0000256" key="5">
    <source>
        <dbReference type="ARBA" id="ARBA00022984"/>
    </source>
</evidence>
<feature type="transmembrane region" description="Helical" evidence="9">
    <location>
        <begin position="498"/>
        <end position="518"/>
    </location>
</feature>
<dbReference type="NCBIfam" id="TIGR01695">
    <property type="entry name" value="murJ_mviN"/>
    <property type="match status" value="1"/>
</dbReference>
<protein>
    <submittedName>
        <fullName evidence="10">Murein biosynthesis integral membrane protein MurJ</fullName>
    </submittedName>
</protein>
<dbReference type="PANTHER" id="PTHR47019">
    <property type="entry name" value="LIPID II FLIPPASE MURJ"/>
    <property type="match status" value="1"/>
</dbReference>
<name>A0A2L0UAD9_9MICC</name>
<dbReference type="GO" id="GO:0005886">
    <property type="term" value="C:plasma membrane"/>
    <property type="evidence" value="ECO:0007669"/>
    <property type="project" value="UniProtKB-SubCell"/>
</dbReference>
<feature type="region of interest" description="Disordered" evidence="8">
    <location>
        <begin position="1"/>
        <end position="29"/>
    </location>
</feature>
<feature type="transmembrane region" description="Helical" evidence="9">
    <location>
        <begin position="224"/>
        <end position="245"/>
    </location>
</feature>
<evidence type="ECO:0000256" key="3">
    <source>
        <dbReference type="ARBA" id="ARBA00022692"/>
    </source>
</evidence>
<evidence type="ECO:0000256" key="2">
    <source>
        <dbReference type="ARBA" id="ARBA00022475"/>
    </source>
</evidence>
<feature type="transmembrane region" description="Helical" evidence="9">
    <location>
        <begin position="78"/>
        <end position="97"/>
    </location>
</feature>
<dbReference type="EMBL" id="CP024915">
    <property type="protein sequence ID" value="AUZ86213.1"/>
    <property type="molecule type" value="Genomic_DNA"/>
</dbReference>
<feature type="transmembrane region" description="Helical" evidence="9">
    <location>
        <begin position="182"/>
        <end position="204"/>
    </location>
</feature>
<dbReference type="GO" id="GO:0034204">
    <property type="term" value="P:lipid translocation"/>
    <property type="evidence" value="ECO:0007669"/>
    <property type="project" value="TreeGrafter"/>
</dbReference>
<proteinExistence type="predicted"/>
<keyword evidence="6 9" id="KW-1133">Transmembrane helix</keyword>
<dbReference type="Proteomes" id="UP000239187">
    <property type="component" value="Chromosome"/>
</dbReference>
<reference evidence="10 11" key="1">
    <citation type="submission" date="2017-11" db="EMBL/GenBank/DDBJ databases">
        <title>Draft genome of Arthrobacter agilis strain UMCV2, a plant growth-promoting rhizobacterium and biocontrol capacity of phytopathogenic fungi.</title>
        <authorList>
            <person name="Martinez-Camara R."/>
            <person name="Santoyo G."/>
            <person name="Moreno-Hagelsieb G."/>
            <person name="Valencia-Cantero E."/>
        </authorList>
    </citation>
    <scope>NUCLEOTIDE SEQUENCE [LARGE SCALE GENOMIC DNA]</scope>
    <source>
        <strain evidence="10 11">UMCV2</strain>
    </source>
</reference>
<feature type="transmembrane region" description="Helical" evidence="9">
    <location>
        <begin position="399"/>
        <end position="421"/>
    </location>
</feature>
<dbReference type="GO" id="GO:0009252">
    <property type="term" value="P:peptidoglycan biosynthetic process"/>
    <property type="evidence" value="ECO:0007669"/>
    <property type="project" value="UniProtKB-KW"/>
</dbReference>
<sequence length="575" mass="60087">MSETNTASIPLQDAGQPARDDPSAPRSGSMARSSAIMAAGTLVSRILGLVRVALLATAIGASGQVSDLFTSANNLPNFIYLMLAGGVFNAVLVPQIIRASRQPDRGADYVSRLLTLAAAALLVLTVLVTLAAPVIVGLTTSVTGANLALTTAFAYWCLPQIFFYGMYAVTGQILNANGSFGPYMWAPVVNNVVSIAFLAVFIVLMGSEQSERHSPDTWTSAQTLLLAGGTTLGIVIQALVLFLPLKRLRLGLRPKFGIRGTGLGRTGRLASVTIITMLVGNGLYLVNQRVATIASEARPRLLAQDPPVQIAGLTNLEFGAMVYQLPHSVIALSLATVMFNQLSSAHADNNLAAVRATLSHGLRIIGVATVFGAAALLAFAGPLGMLFSESAESAATNGVIIALLAVGAPFLSANFFLNRVFYASEDVRTPLKIQLILSVVGVVLALAAGMFDPRLIVPMLAVAYSLGNAIAVVVSHAFLTRAIGPYGAGHVFDVHVRLVIAGIVAALAGTAVSWAFGGYDAGGFVWQSKLNAVVVLAMGGIVLSVVYLAMLRLLRITELSQILGPLLARFRRSGA</sequence>
<dbReference type="PRINTS" id="PR01806">
    <property type="entry name" value="VIRFACTRMVIN"/>
</dbReference>
<evidence type="ECO:0000256" key="4">
    <source>
        <dbReference type="ARBA" id="ARBA00022960"/>
    </source>
</evidence>
<feature type="transmembrane region" description="Helical" evidence="9">
    <location>
        <begin position="433"/>
        <end position="451"/>
    </location>
</feature>
<dbReference type="GO" id="GO:0015648">
    <property type="term" value="F:lipid-linked peptidoglycan transporter activity"/>
    <property type="evidence" value="ECO:0007669"/>
    <property type="project" value="TreeGrafter"/>
</dbReference>
<evidence type="ECO:0000256" key="7">
    <source>
        <dbReference type="ARBA" id="ARBA00023136"/>
    </source>
</evidence>
<feature type="transmembrane region" description="Helical" evidence="9">
    <location>
        <begin position="364"/>
        <end position="387"/>
    </location>
</feature>
<keyword evidence="2" id="KW-1003">Cell membrane</keyword>
<feature type="transmembrane region" description="Helical" evidence="9">
    <location>
        <begin position="457"/>
        <end position="478"/>
    </location>
</feature>
<comment type="subcellular location">
    <subcellularLocation>
        <location evidence="1">Cell membrane</location>
        <topology evidence="1">Multi-pass membrane protein</topology>
    </subcellularLocation>
</comment>
<evidence type="ECO:0000256" key="1">
    <source>
        <dbReference type="ARBA" id="ARBA00004651"/>
    </source>
</evidence>
<keyword evidence="7 9" id="KW-0472">Membrane</keyword>
<evidence type="ECO:0000313" key="11">
    <source>
        <dbReference type="Proteomes" id="UP000239187"/>
    </source>
</evidence>
<keyword evidence="5" id="KW-0573">Peptidoglycan synthesis</keyword>
<evidence type="ECO:0000313" key="10">
    <source>
        <dbReference type="EMBL" id="AUZ86213.1"/>
    </source>
</evidence>
<dbReference type="InterPro" id="IPR051050">
    <property type="entry name" value="Lipid_II_flippase_MurJ/MviN"/>
</dbReference>
<feature type="transmembrane region" description="Helical" evidence="9">
    <location>
        <begin position="109"/>
        <end position="135"/>
    </location>
</feature>
<keyword evidence="4" id="KW-0133">Cell shape</keyword>
<feature type="transmembrane region" description="Helical" evidence="9">
    <location>
        <begin position="35"/>
        <end position="58"/>
    </location>
</feature>
<organism evidence="10 11">
    <name type="scientific">Arthrobacter agilis</name>
    <dbReference type="NCBI Taxonomy" id="37921"/>
    <lineage>
        <taxon>Bacteria</taxon>
        <taxon>Bacillati</taxon>
        <taxon>Actinomycetota</taxon>
        <taxon>Actinomycetes</taxon>
        <taxon>Micrococcales</taxon>
        <taxon>Micrococcaceae</taxon>
        <taxon>Arthrobacter</taxon>
    </lineage>
</organism>
<keyword evidence="3 9" id="KW-0812">Transmembrane</keyword>
<evidence type="ECO:0000256" key="9">
    <source>
        <dbReference type="SAM" id="Phobius"/>
    </source>
</evidence>
<feature type="transmembrane region" description="Helical" evidence="9">
    <location>
        <begin position="147"/>
        <end position="170"/>
    </location>
</feature>
<dbReference type="GO" id="GO:0008360">
    <property type="term" value="P:regulation of cell shape"/>
    <property type="evidence" value="ECO:0007669"/>
    <property type="project" value="UniProtKB-KW"/>
</dbReference>
<dbReference type="RefSeq" id="WP_208740256.1">
    <property type="nucleotide sequence ID" value="NZ_CP024915.1"/>
</dbReference>
<gene>
    <name evidence="10" type="primary">mviN</name>
    <name evidence="10" type="ORF">CVO76_00015</name>
</gene>
<feature type="transmembrane region" description="Helical" evidence="9">
    <location>
        <begin position="530"/>
        <end position="551"/>
    </location>
</feature>
<dbReference type="Pfam" id="PF03023">
    <property type="entry name" value="MurJ"/>
    <property type="match status" value="1"/>
</dbReference>